<dbReference type="EMBL" id="KZ819211">
    <property type="protein sequence ID" value="PWY97308.1"/>
    <property type="molecule type" value="Genomic_DNA"/>
</dbReference>
<feature type="compositionally biased region" description="Low complexity" evidence="1">
    <location>
        <begin position="1498"/>
        <end position="1509"/>
    </location>
</feature>
<dbReference type="Pfam" id="PF12234">
    <property type="entry name" value="Rav1p_C"/>
    <property type="match status" value="1"/>
</dbReference>
<feature type="domain" description="RAVE complex protein Rav1 C-terminal" evidence="2">
    <location>
        <begin position="658"/>
        <end position="1324"/>
    </location>
</feature>
<dbReference type="InterPro" id="IPR022033">
    <property type="entry name" value="Rav1p_C"/>
</dbReference>
<keyword evidence="4" id="KW-1185">Reference proteome</keyword>
<feature type="region of interest" description="Disordered" evidence="1">
    <location>
        <begin position="1368"/>
        <end position="1406"/>
    </location>
</feature>
<dbReference type="InterPro" id="IPR015943">
    <property type="entry name" value="WD40/YVTN_repeat-like_dom_sf"/>
</dbReference>
<dbReference type="OrthoDB" id="342131at2759"/>
<dbReference type="Proteomes" id="UP000246740">
    <property type="component" value="Unassembled WGS sequence"/>
</dbReference>
<gene>
    <name evidence="3" type="ORF">BCV70DRAFT_202960</name>
</gene>
<evidence type="ECO:0000313" key="4">
    <source>
        <dbReference type="Proteomes" id="UP000246740"/>
    </source>
</evidence>
<feature type="compositionally biased region" description="Basic and acidic residues" evidence="1">
    <location>
        <begin position="1480"/>
        <end position="1490"/>
    </location>
</feature>
<dbReference type="InterPro" id="IPR036322">
    <property type="entry name" value="WD40_repeat_dom_sf"/>
</dbReference>
<dbReference type="STRING" id="1882483.A0A317XIG9"/>
<dbReference type="Gene3D" id="2.130.10.10">
    <property type="entry name" value="YVTN repeat-like/Quinoprotein amine dehydrogenase"/>
    <property type="match status" value="2"/>
</dbReference>
<dbReference type="PANTHER" id="PTHR13950:SF9">
    <property type="entry name" value="RABCONNECTIN-3A"/>
    <property type="match status" value="1"/>
</dbReference>
<feature type="region of interest" description="Disordered" evidence="1">
    <location>
        <begin position="1454"/>
        <end position="1518"/>
    </location>
</feature>
<dbReference type="SUPFAM" id="SSF101908">
    <property type="entry name" value="Putative isomerase YbhE"/>
    <property type="match status" value="1"/>
</dbReference>
<dbReference type="InParanoid" id="A0A317XIG9"/>
<dbReference type="SUPFAM" id="SSF50978">
    <property type="entry name" value="WD40 repeat-like"/>
    <property type="match status" value="1"/>
</dbReference>
<evidence type="ECO:0000313" key="3">
    <source>
        <dbReference type="EMBL" id="PWY97308.1"/>
    </source>
</evidence>
<evidence type="ECO:0000256" key="1">
    <source>
        <dbReference type="SAM" id="MobiDB-lite"/>
    </source>
</evidence>
<organism evidence="3 4">
    <name type="scientific">Testicularia cyperi</name>
    <dbReference type="NCBI Taxonomy" id="1882483"/>
    <lineage>
        <taxon>Eukaryota</taxon>
        <taxon>Fungi</taxon>
        <taxon>Dikarya</taxon>
        <taxon>Basidiomycota</taxon>
        <taxon>Ustilaginomycotina</taxon>
        <taxon>Ustilaginomycetes</taxon>
        <taxon>Ustilaginales</taxon>
        <taxon>Anthracoideaceae</taxon>
        <taxon>Testicularia</taxon>
    </lineage>
</organism>
<feature type="compositionally biased region" description="Acidic residues" evidence="1">
    <location>
        <begin position="937"/>
        <end position="950"/>
    </location>
</feature>
<evidence type="ECO:0000259" key="2">
    <source>
        <dbReference type="Pfam" id="PF12234"/>
    </source>
</evidence>
<reference evidence="3 4" key="1">
    <citation type="journal article" date="2018" name="Mol. Biol. Evol.">
        <title>Broad Genomic Sampling Reveals a Smut Pathogenic Ancestry of the Fungal Clade Ustilaginomycotina.</title>
        <authorList>
            <person name="Kijpornyongpan T."/>
            <person name="Mondo S.J."/>
            <person name="Barry K."/>
            <person name="Sandor L."/>
            <person name="Lee J."/>
            <person name="Lipzen A."/>
            <person name="Pangilinan J."/>
            <person name="LaButti K."/>
            <person name="Hainaut M."/>
            <person name="Henrissat B."/>
            <person name="Grigoriev I.V."/>
            <person name="Spatafora J.W."/>
            <person name="Aime M.C."/>
        </authorList>
    </citation>
    <scope>NUCLEOTIDE SEQUENCE [LARGE SCALE GENOMIC DNA]</scope>
    <source>
        <strain evidence="3 4">MCA 3645</strain>
    </source>
</reference>
<dbReference type="PROSITE" id="PS51257">
    <property type="entry name" value="PROKAR_LIPOPROTEIN"/>
    <property type="match status" value="1"/>
</dbReference>
<dbReference type="PANTHER" id="PTHR13950">
    <property type="entry name" value="RABCONNECTIN-RELATED"/>
    <property type="match status" value="1"/>
</dbReference>
<protein>
    <recommendedName>
        <fullName evidence="2">RAVE complex protein Rav1 C-terminal domain-containing protein</fullName>
    </recommendedName>
</protein>
<sequence>MPTLRRSQVILGSSSSVLAGCSRQSAEAHGSSGWPALHTLDYLKGCDTRDGLTAQASFDQICILSRDQRFAQALPFWDAFSSSEDTERDISCVCVGTLTNTTGSEILVAAAMDHRIAIWSSSATTSTASSRRWKVHSTLMISDGPITCIHLVHGNLLVGSSCSLSLWRLENTDIPIWRRFWSKPTPVSVHLARLSPDASSFAATLQGGQHVLIWQYQPRSSRLPCYQQRLFHPYPIANLLWRQPPEPSSQADVLITYCSQGVARIWAPVIDEPTQLRLWSTVDAFGQNASSKSRAGRSRAFYLDPAVLCSALRCNIGVLQRELQMIELGLGDSVDLDAHARELETDIKHTRLRRLQQLSNETPDMFISLDSDGSLSVTAVANIDRRPPTLLQTFTVLRVPFAHPVAPEDVSSLVALPLHAPLGCSSDAPMLVIQIFSASGNSHAYSINPALFFDGRGLGIAREEQHPSSAPSVCSTEIVRPMQHQSRVRRLCRSADGNVLLSSAASESIVWRSASHLVKHTHQFLSVQAVQQPSRIDCISPDGLLTASLVADGSVVVNRPHDAASTTITPESSLDCALYLSFGVLNATTVLFAVLSTGQVYSWWIQQSGLVIARAQNSSWLSQELFSGQARLLLVDSIRGTSGKPQDELRLLTTTECGRIDLWSAGIKADEDLVWTRLGRLHNATGRIEAIRCSDTGLFAVVSSDAEGQHQLAIYDSKTTSFSSGERHMQVFGTDDRVVAIDWSPSEHSQTCLAVAFSHHVLILCAARTSILAAGMPKRAHGWSVAARVDLDTCTSSVIRAVSWISRERIALACASVLFVYGPAVQSHANVDSSNPAAKHLVEVAAELGGPVVQYHPSFLHQCALWHKTELAKAIIHNLHRAVNSCDAQDMLSTWQFDELPIERVLWDSSATNRNKLHVNGNARKDTKLRPNSNSIFDDEPASDHDDEDPLADNQIEQLLTKLKLIKPPHLSDGDLLALPVLVRTISDAERERRGMDENGVRYLLALRLMLNQSGSADRRWEEQAHTISYRDCVWAFHSENQEPLVSAIETAFRNRLNWPAARATGIFMWLKNAQTLRTQAEAVARAQFMTGEDRDPVKCSLLYFALGKRKVVQGLWKQAVWHPEQKKMLQFLSHDFDEERWKSAAQKNAFALLSQRRYEFAASFFMLGDSLRDAINVCVRNLGDLPLAIALARIKEGSDNGPVLSELLRTRLLPLAFETGDRWLGSWAFWMLKRRDLAVRMILTPLAELLADEAVGAMLSASTTCGNDNYDDPSLALLFQQLKTRSLQTLKGLADIPEKKEHDFVLHTNRLLQRMGCDAIGLSVLRNWQFEPPIIPTSTSSTLYPDLLSRADAALDEESKDVFTLDTLGAESGDRAPTSPTRLRRRTSQASISPPGSPRMARRRSSLLRRRSSIINDLDIGQLQIKDQTDVARASDSVAPKPADAVSQFLSNANGHSTDLSEEPAPLETKPETALPKAEPSEPSKEPVKKGISVFKSAAASNSQQGAQEFDFSSFGF</sequence>
<dbReference type="InterPro" id="IPR052208">
    <property type="entry name" value="DmX-like/RAVE_component"/>
</dbReference>
<name>A0A317XIG9_9BASI</name>
<feature type="region of interest" description="Disordered" evidence="1">
    <location>
        <begin position="918"/>
        <end position="950"/>
    </location>
</feature>
<dbReference type="GO" id="GO:0007035">
    <property type="term" value="P:vacuolar acidification"/>
    <property type="evidence" value="ECO:0007669"/>
    <property type="project" value="TreeGrafter"/>
</dbReference>
<accession>A0A317XIG9</accession>
<dbReference type="GO" id="GO:0043291">
    <property type="term" value="C:RAVE complex"/>
    <property type="evidence" value="ECO:0007669"/>
    <property type="project" value="TreeGrafter"/>
</dbReference>
<proteinExistence type="predicted"/>